<evidence type="ECO:0000313" key="6">
    <source>
        <dbReference type="EMBL" id="ARP99308.1"/>
    </source>
</evidence>
<evidence type="ECO:0000256" key="4">
    <source>
        <dbReference type="ARBA" id="ARBA00023125"/>
    </source>
</evidence>
<dbReference type="AlphaFoldDB" id="A0A1W6ZPH8"/>
<dbReference type="InterPro" id="IPR036388">
    <property type="entry name" value="WH-like_DNA-bd_sf"/>
</dbReference>
<dbReference type="GO" id="GO:0032993">
    <property type="term" value="C:protein-DNA complex"/>
    <property type="evidence" value="ECO:0007669"/>
    <property type="project" value="TreeGrafter"/>
</dbReference>
<sequence length="201" mass="21814">MTIVTKPHLLCIEDDADTCELLVEVLTGDGFNVSAVQSGLAGLSALESKPDLVLCDIDLPDVSGFEVLERIRAGSLLSLGVPFIFLTAFSQRTHQIHARQLGCDDYVTKPIDFELLTAIIRHRLSAVAERKADNTELKLTDRELEALTWVARGKSSADIAVILGISERTVNFHMDNAMRKAGVSTRVQAAVKCAMLGLIAP</sequence>
<reference evidence="6 7" key="1">
    <citation type="submission" date="2017-05" db="EMBL/GenBank/DDBJ databases">
        <title>Full genome sequence of Pseudorhodoplanes sinuspersici.</title>
        <authorList>
            <person name="Dastgheib S.M.M."/>
            <person name="Shavandi M."/>
            <person name="Tirandaz H."/>
        </authorList>
    </citation>
    <scope>NUCLEOTIDE SEQUENCE [LARGE SCALE GENOMIC DNA]</scope>
    <source>
        <strain evidence="6 7">RIPI110</strain>
    </source>
</reference>
<dbReference type="GO" id="GO:0006355">
    <property type="term" value="P:regulation of DNA-templated transcription"/>
    <property type="evidence" value="ECO:0007669"/>
    <property type="project" value="InterPro"/>
</dbReference>
<dbReference type="SUPFAM" id="SSF46894">
    <property type="entry name" value="C-terminal effector domain of the bipartite response regulators"/>
    <property type="match status" value="1"/>
</dbReference>
<dbReference type="PROSITE" id="PS50043">
    <property type="entry name" value="HTH_LUXR_2"/>
    <property type="match status" value="1"/>
</dbReference>
<accession>A0A1W6ZPH8</accession>
<dbReference type="PANTHER" id="PTHR48111">
    <property type="entry name" value="REGULATOR OF RPOS"/>
    <property type="match status" value="1"/>
</dbReference>
<dbReference type="Gene3D" id="1.10.10.10">
    <property type="entry name" value="Winged helix-like DNA-binding domain superfamily/Winged helix DNA-binding domain"/>
    <property type="match status" value="1"/>
</dbReference>
<dbReference type="PRINTS" id="PR00038">
    <property type="entry name" value="HTHLUXR"/>
</dbReference>
<dbReference type="InterPro" id="IPR016032">
    <property type="entry name" value="Sig_transdc_resp-reg_C-effctor"/>
</dbReference>
<evidence type="ECO:0000256" key="2">
    <source>
        <dbReference type="ARBA" id="ARBA00023012"/>
    </source>
</evidence>
<dbReference type="InterPro" id="IPR001789">
    <property type="entry name" value="Sig_transdc_resp-reg_receiver"/>
</dbReference>
<dbReference type="SMART" id="SM00421">
    <property type="entry name" value="HTH_LUXR"/>
    <property type="match status" value="1"/>
</dbReference>
<keyword evidence="5" id="KW-0804">Transcription</keyword>
<dbReference type="Pfam" id="PF00196">
    <property type="entry name" value="GerE"/>
    <property type="match status" value="1"/>
</dbReference>
<dbReference type="STRING" id="1235591.CAK95_09610"/>
<proteinExistence type="predicted"/>
<keyword evidence="4 6" id="KW-0238">DNA-binding</keyword>
<dbReference type="Gene3D" id="3.40.50.2300">
    <property type="match status" value="1"/>
</dbReference>
<dbReference type="InterPro" id="IPR000792">
    <property type="entry name" value="Tscrpt_reg_LuxR_C"/>
</dbReference>
<dbReference type="InterPro" id="IPR011006">
    <property type="entry name" value="CheY-like_superfamily"/>
</dbReference>
<keyword evidence="2" id="KW-0902">Two-component regulatory system</keyword>
<dbReference type="CDD" id="cd17574">
    <property type="entry name" value="REC_OmpR"/>
    <property type="match status" value="1"/>
</dbReference>
<dbReference type="GO" id="GO:0005829">
    <property type="term" value="C:cytosol"/>
    <property type="evidence" value="ECO:0007669"/>
    <property type="project" value="TreeGrafter"/>
</dbReference>
<dbReference type="SMART" id="SM00448">
    <property type="entry name" value="REC"/>
    <property type="match status" value="1"/>
</dbReference>
<keyword evidence="1" id="KW-0597">Phosphoprotein</keyword>
<name>A0A1W6ZPH8_9HYPH</name>
<gene>
    <name evidence="6" type="ORF">CAK95_09610</name>
</gene>
<dbReference type="Pfam" id="PF00072">
    <property type="entry name" value="Response_reg"/>
    <property type="match status" value="1"/>
</dbReference>
<keyword evidence="7" id="KW-1185">Reference proteome</keyword>
<dbReference type="EMBL" id="CP021112">
    <property type="protein sequence ID" value="ARP99308.1"/>
    <property type="molecule type" value="Genomic_DNA"/>
</dbReference>
<evidence type="ECO:0000256" key="1">
    <source>
        <dbReference type="ARBA" id="ARBA00022553"/>
    </source>
</evidence>
<organism evidence="6 7">
    <name type="scientific">Pseudorhodoplanes sinuspersici</name>
    <dbReference type="NCBI Taxonomy" id="1235591"/>
    <lineage>
        <taxon>Bacteria</taxon>
        <taxon>Pseudomonadati</taxon>
        <taxon>Pseudomonadota</taxon>
        <taxon>Alphaproteobacteria</taxon>
        <taxon>Hyphomicrobiales</taxon>
        <taxon>Pseudorhodoplanes</taxon>
    </lineage>
</organism>
<evidence type="ECO:0000256" key="5">
    <source>
        <dbReference type="ARBA" id="ARBA00023163"/>
    </source>
</evidence>
<dbReference type="PANTHER" id="PTHR48111:SF1">
    <property type="entry name" value="TWO-COMPONENT RESPONSE REGULATOR ORR33"/>
    <property type="match status" value="1"/>
</dbReference>
<dbReference type="GO" id="GO:0000976">
    <property type="term" value="F:transcription cis-regulatory region binding"/>
    <property type="evidence" value="ECO:0007669"/>
    <property type="project" value="TreeGrafter"/>
</dbReference>
<dbReference type="Proteomes" id="UP000194137">
    <property type="component" value="Chromosome"/>
</dbReference>
<keyword evidence="3" id="KW-0805">Transcription regulation</keyword>
<dbReference type="CDD" id="cd06170">
    <property type="entry name" value="LuxR_C_like"/>
    <property type="match status" value="1"/>
</dbReference>
<dbReference type="GO" id="GO:0000156">
    <property type="term" value="F:phosphorelay response regulator activity"/>
    <property type="evidence" value="ECO:0007669"/>
    <property type="project" value="TreeGrafter"/>
</dbReference>
<protein>
    <submittedName>
        <fullName evidence="6">DNA-binding response regulator</fullName>
    </submittedName>
</protein>
<dbReference type="OrthoDB" id="5292887at2"/>
<dbReference type="InterPro" id="IPR039420">
    <property type="entry name" value="WalR-like"/>
</dbReference>
<dbReference type="PROSITE" id="PS00622">
    <property type="entry name" value="HTH_LUXR_1"/>
    <property type="match status" value="1"/>
</dbReference>
<dbReference type="KEGG" id="psin:CAK95_09610"/>
<dbReference type="PROSITE" id="PS50110">
    <property type="entry name" value="RESPONSE_REGULATORY"/>
    <property type="match status" value="1"/>
</dbReference>
<evidence type="ECO:0000313" key="7">
    <source>
        <dbReference type="Proteomes" id="UP000194137"/>
    </source>
</evidence>
<dbReference type="SUPFAM" id="SSF52172">
    <property type="entry name" value="CheY-like"/>
    <property type="match status" value="1"/>
</dbReference>
<evidence type="ECO:0000256" key="3">
    <source>
        <dbReference type="ARBA" id="ARBA00023015"/>
    </source>
</evidence>